<dbReference type="PANTHER" id="PTHR43441">
    <property type="entry name" value="RIBOSOMAL-PROTEIN-SERINE ACETYLTRANSFERASE"/>
    <property type="match status" value="1"/>
</dbReference>
<feature type="domain" description="N-acetyltransferase" evidence="1">
    <location>
        <begin position="18"/>
        <end position="185"/>
    </location>
</feature>
<protein>
    <submittedName>
        <fullName evidence="2">GNAT family protein</fullName>
    </submittedName>
</protein>
<gene>
    <name evidence="2" type="ORF">O1G21_37320</name>
</gene>
<dbReference type="EMBL" id="CP115450">
    <property type="protein sequence ID" value="WBP90979.1"/>
    <property type="molecule type" value="Genomic_DNA"/>
</dbReference>
<evidence type="ECO:0000313" key="3">
    <source>
        <dbReference type="Proteomes" id="UP001212821"/>
    </source>
</evidence>
<keyword evidence="3" id="KW-1185">Reference proteome</keyword>
<dbReference type="SUPFAM" id="SSF55729">
    <property type="entry name" value="Acyl-CoA N-acyltransferases (Nat)"/>
    <property type="match status" value="1"/>
</dbReference>
<dbReference type="Gene3D" id="3.40.630.30">
    <property type="match status" value="1"/>
</dbReference>
<dbReference type="PROSITE" id="PS51186">
    <property type="entry name" value="GNAT"/>
    <property type="match status" value="1"/>
</dbReference>
<dbReference type="RefSeq" id="WP_270150098.1">
    <property type="nucleotide sequence ID" value="NZ_CP115450.1"/>
</dbReference>
<dbReference type="InterPro" id="IPR016181">
    <property type="entry name" value="Acyl_CoA_acyltransferase"/>
</dbReference>
<dbReference type="Proteomes" id="UP001212821">
    <property type="component" value="Chromosome"/>
</dbReference>
<name>A0ABY7QF07_9ACTN</name>
<organism evidence="2 3">
    <name type="scientific">Kitasatospora cathayae</name>
    <dbReference type="NCBI Taxonomy" id="3004092"/>
    <lineage>
        <taxon>Bacteria</taxon>
        <taxon>Bacillati</taxon>
        <taxon>Actinomycetota</taxon>
        <taxon>Actinomycetes</taxon>
        <taxon>Kitasatosporales</taxon>
        <taxon>Streptomycetaceae</taxon>
        <taxon>Kitasatospora</taxon>
    </lineage>
</organism>
<sequence>MITDYWPLKGLRVTTPRLELRLPTEDELGEVADLAARGIHLPTQRPFLTPWGTLPPAERARHVLQMHWHRMGRWTAQHWALDLVAFHQGHPVGVQDMRAKEFTVRREISSGSWVGLEHQGQGFGTEMRAAMLQLAFAELGAVSATSVSFTDNHSSLAVSRKLGYRPDGIDRDTLDGHVVESQRLRLSRDHWQGPPVPVTVTGLTPTCLTLFGATTPASPDR</sequence>
<evidence type="ECO:0000313" key="2">
    <source>
        <dbReference type="EMBL" id="WBP90979.1"/>
    </source>
</evidence>
<dbReference type="PANTHER" id="PTHR43441:SF11">
    <property type="entry name" value="RIBOSOMAL-PROTEIN-SERINE ACETYLTRANSFERASE"/>
    <property type="match status" value="1"/>
</dbReference>
<dbReference type="Pfam" id="PF13302">
    <property type="entry name" value="Acetyltransf_3"/>
    <property type="match status" value="1"/>
</dbReference>
<evidence type="ECO:0000259" key="1">
    <source>
        <dbReference type="PROSITE" id="PS51186"/>
    </source>
</evidence>
<dbReference type="InterPro" id="IPR051908">
    <property type="entry name" value="Ribosomal_N-acetyltransferase"/>
</dbReference>
<reference evidence="3" key="1">
    <citation type="submission" date="2022-12" db="EMBL/GenBank/DDBJ databases">
        <authorList>
            <person name="Mo P."/>
        </authorList>
    </citation>
    <scope>NUCLEOTIDE SEQUENCE [LARGE SCALE GENOMIC DNA]</scope>
    <source>
        <strain evidence="3">HUAS 3-15</strain>
    </source>
</reference>
<proteinExistence type="predicted"/>
<accession>A0ABY7QF07</accession>
<dbReference type="InterPro" id="IPR000182">
    <property type="entry name" value="GNAT_dom"/>
</dbReference>